<evidence type="ECO:0000256" key="1">
    <source>
        <dbReference type="ARBA" id="ARBA00022729"/>
    </source>
</evidence>
<comment type="caution">
    <text evidence="2">The sequence shown here is derived from an EMBL/GenBank/DDBJ whole genome shotgun (WGS) entry which is preliminary data.</text>
</comment>
<dbReference type="InterPro" id="IPR029046">
    <property type="entry name" value="LolA/LolB/LppX"/>
</dbReference>
<name>A0ABU1A0R6_9FLAO</name>
<keyword evidence="2" id="KW-0449">Lipoprotein</keyword>
<keyword evidence="3" id="KW-1185">Reference proteome</keyword>
<keyword evidence="1" id="KW-0732">Signal</keyword>
<dbReference type="PANTHER" id="PTHR35869:SF1">
    <property type="entry name" value="OUTER-MEMBRANE LIPOPROTEIN CARRIER PROTEIN"/>
    <property type="match status" value="1"/>
</dbReference>
<protein>
    <submittedName>
        <fullName evidence="2">Outer membrane lipoprotein carrier protein LolA</fullName>
    </submittedName>
</protein>
<dbReference type="Proteomes" id="UP001230915">
    <property type="component" value="Unassembled WGS sequence"/>
</dbReference>
<dbReference type="CDD" id="cd16325">
    <property type="entry name" value="LolA"/>
    <property type="match status" value="1"/>
</dbReference>
<accession>A0ABU1A0R6</accession>
<dbReference type="SUPFAM" id="SSF89392">
    <property type="entry name" value="Prokaryotic lipoproteins and lipoprotein localization factors"/>
    <property type="match status" value="1"/>
</dbReference>
<dbReference type="PANTHER" id="PTHR35869">
    <property type="entry name" value="OUTER-MEMBRANE LIPOPROTEIN CARRIER PROTEIN"/>
    <property type="match status" value="1"/>
</dbReference>
<sequence length="209" mass="24070">MPILKSTFFVLFFTCFLGWSQQPLSKKEELDFLKQVKQTSEHTETLKGQFLQTKQLSFLEKSIESSGNFYYQTPNLVKWEYKEPYLYGVIFKDGSLLINDNGKKQDVDLASNKLFEKLSDLIVNSMNGKMLTDTDFSTSFFTENGEVMAILIPEQKQLAEFFKAIELHFNSVTFLVVQVKLIEKSGDFTLIKLQNLQQNPSLDASVFTH</sequence>
<evidence type="ECO:0000313" key="2">
    <source>
        <dbReference type="EMBL" id="MDQ7917303.1"/>
    </source>
</evidence>
<proteinExistence type="predicted"/>
<gene>
    <name evidence="2" type="ORF">RBU60_06920</name>
</gene>
<dbReference type="EMBL" id="JAVHUL010000014">
    <property type="protein sequence ID" value="MDQ7917303.1"/>
    <property type="molecule type" value="Genomic_DNA"/>
</dbReference>
<dbReference type="InterPro" id="IPR004564">
    <property type="entry name" value="OM_lipoprot_carrier_LolA-like"/>
</dbReference>
<organism evidence="2 3">
    <name type="scientific">Mesonia profundi</name>
    <dbReference type="NCBI Taxonomy" id="3070998"/>
    <lineage>
        <taxon>Bacteria</taxon>
        <taxon>Pseudomonadati</taxon>
        <taxon>Bacteroidota</taxon>
        <taxon>Flavobacteriia</taxon>
        <taxon>Flavobacteriales</taxon>
        <taxon>Flavobacteriaceae</taxon>
        <taxon>Mesonia</taxon>
    </lineage>
</organism>
<dbReference type="Gene3D" id="2.50.20.10">
    <property type="entry name" value="Lipoprotein localisation LolA/LolB/LppX"/>
    <property type="match status" value="1"/>
</dbReference>
<evidence type="ECO:0000313" key="3">
    <source>
        <dbReference type="Proteomes" id="UP001230915"/>
    </source>
</evidence>
<dbReference type="Pfam" id="PF03548">
    <property type="entry name" value="LolA"/>
    <property type="match status" value="1"/>
</dbReference>
<reference evidence="2 3" key="1">
    <citation type="submission" date="2023-08" db="EMBL/GenBank/DDBJ databases">
        <title>Mesonia sp. MT50, isolated from deep-sea sediment of the Mariana Trench.</title>
        <authorList>
            <person name="Fu H."/>
        </authorList>
    </citation>
    <scope>NUCLEOTIDE SEQUENCE [LARGE SCALE GENOMIC DNA]</scope>
    <source>
        <strain evidence="2 3">MT50</strain>
    </source>
</reference>
<dbReference type="RefSeq" id="WP_308864013.1">
    <property type="nucleotide sequence ID" value="NZ_JAVHUL010000014.1"/>
</dbReference>